<dbReference type="AlphaFoldDB" id="A0A8A3P321"/>
<keyword evidence="10" id="KW-1133">Transmembrane helix</keyword>
<name>A0A8A3P321_9HELO</name>
<dbReference type="Proteomes" id="UP000672032">
    <property type="component" value="Chromosome 1"/>
</dbReference>
<dbReference type="FunFam" id="1.50.10.10:FF:000037">
    <property type="entry name" value="alpha-1,2-Mannosidase"/>
    <property type="match status" value="1"/>
</dbReference>
<dbReference type="GO" id="GO:0016020">
    <property type="term" value="C:membrane"/>
    <property type="evidence" value="ECO:0007669"/>
    <property type="project" value="InterPro"/>
</dbReference>
<reference evidence="11" key="1">
    <citation type="submission" date="2020-10" db="EMBL/GenBank/DDBJ databases">
        <title>Genome Sequence of Monilinia vaccinii-corymbosi Sheds Light on Mummy Berry Disease Infection of Blueberry and Mating Type.</title>
        <authorList>
            <person name="Yow A.G."/>
            <person name="Zhang Y."/>
            <person name="Bansal K."/>
            <person name="Eacker S.M."/>
            <person name="Sullivan S."/>
            <person name="Liachko I."/>
            <person name="Cubeta M.A."/>
            <person name="Rollins J.A."/>
            <person name="Ashrafi H."/>
        </authorList>
    </citation>
    <scope>NUCLEOTIDE SEQUENCE</scope>
    <source>
        <strain evidence="11">RL-1</strain>
    </source>
</reference>
<evidence type="ECO:0000313" key="11">
    <source>
        <dbReference type="EMBL" id="QSZ29201.1"/>
    </source>
</evidence>
<dbReference type="InterPro" id="IPR050749">
    <property type="entry name" value="Glycosyl_Hydrolase_47"/>
</dbReference>
<dbReference type="PRINTS" id="PR00747">
    <property type="entry name" value="GLYHDRLASE47"/>
</dbReference>
<dbReference type="PANTHER" id="PTHR11742">
    <property type="entry name" value="MANNOSYL-OLIGOSACCHARIDE ALPHA-1,2-MANNOSIDASE-RELATED"/>
    <property type="match status" value="1"/>
</dbReference>
<comment type="similarity">
    <text evidence="3 9">Belongs to the glycosyl hydrolase 47 family.</text>
</comment>
<organism evidence="11 12">
    <name type="scientific">Monilinia vaccinii-corymbosi</name>
    <dbReference type="NCBI Taxonomy" id="61207"/>
    <lineage>
        <taxon>Eukaryota</taxon>
        <taxon>Fungi</taxon>
        <taxon>Dikarya</taxon>
        <taxon>Ascomycota</taxon>
        <taxon>Pezizomycotina</taxon>
        <taxon>Leotiomycetes</taxon>
        <taxon>Helotiales</taxon>
        <taxon>Sclerotiniaceae</taxon>
        <taxon>Monilinia</taxon>
    </lineage>
</organism>
<dbReference type="InterPro" id="IPR001382">
    <property type="entry name" value="Glyco_hydro_47"/>
</dbReference>
<keyword evidence="10" id="KW-0812">Transmembrane</keyword>
<dbReference type="EMBL" id="CP063405">
    <property type="protein sequence ID" value="QSZ29201.1"/>
    <property type="molecule type" value="Genomic_DNA"/>
</dbReference>
<evidence type="ECO:0000256" key="2">
    <source>
        <dbReference type="ARBA" id="ARBA00004922"/>
    </source>
</evidence>
<dbReference type="GO" id="GO:0004571">
    <property type="term" value="F:mannosyl-oligosaccharide 1,2-alpha-mannosidase activity"/>
    <property type="evidence" value="ECO:0007669"/>
    <property type="project" value="InterPro"/>
</dbReference>
<gene>
    <name evidence="11" type="ORF">DSL72_003712</name>
</gene>
<accession>A0A8A3P321</accession>
<evidence type="ECO:0000256" key="10">
    <source>
        <dbReference type="SAM" id="Phobius"/>
    </source>
</evidence>
<keyword evidence="12" id="KW-1185">Reference proteome</keyword>
<evidence type="ECO:0000256" key="4">
    <source>
        <dbReference type="ARBA" id="ARBA00022801"/>
    </source>
</evidence>
<sequence length="571" mass="64280">MPIEYKEKAPPPPRFYQWAQRTIVQRRFVAAAIVALIYIYLFCTNDLLPFNNPYGSSSSSPIDPATTGPYSIQAARFPRESTYTRAVRLSRQRKVKQEFLHAWEGYKKNAWMHDEVMPLSGGSKDTFVGWAATLVDALDTLYIMGLKDEFEKALESLKEINFSKPHAERVPVFETTIRYLGGLLGAWDISDHQYPILLEKATQLGDFLFGAFNTENGLPSPYYYWERKLPKGGKIPGEDGVILAQIASLSLEFIRLSQVTGDPKYEKAIQRITDQLENTQNTTALPGMWPTAVDCTESSLTFRSRSFTLGALSDSAFEYLPKTHLILPPSSSSGDQYIRMYRTALSTINEHLIFRPNVPEDPDILFSGNVYVSPEKPVLTAEVQHLGCFVGGMIGLGSRISNSSSEIDSAIKLTNGCVWAYANTPSGIMPENFQTNACANRSASCTWTDSDSDASSNSRFRSIVDPSYQLRPEAIESVFIMYRLTGDASWQEKGWNMFRAIVKHTRTPIAHAQLRNVMSLEPMMADSMESFWLAETLKYFYLLFAEPGVVSLDEWVLNTEAHPLRQAWRGE</sequence>
<feature type="active site" description="Proton donor" evidence="6">
    <location>
        <position position="174"/>
    </location>
</feature>
<keyword evidence="4 9" id="KW-0378">Hydrolase</keyword>
<dbReference type="GO" id="GO:0005975">
    <property type="term" value="P:carbohydrate metabolic process"/>
    <property type="evidence" value="ECO:0007669"/>
    <property type="project" value="InterPro"/>
</dbReference>
<evidence type="ECO:0000313" key="12">
    <source>
        <dbReference type="Proteomes" id="UP000672032"/>
    </source>
</evidence>
<feature type="active site" description="Proton donor" evidence="6">
    <location>
        <position position="431"/>
    </location>
</feature>
<feature type="transmembrane region" description="Helical" evidence="10">
    <location>
        <begin position="24"/>
        <end position="42"/>
    </location>
</feature>
<keyword evidence="5 8" id="KW-1015">Disulfide bond</keyword>
<comment type="pathway">
    <text evidence="2">Protein modification; protein glycosylation.</text>
</comment>
<dbReference type="GO" id="GO:0005783">
    <property type="term" value="C:endoplasmic reticulum"/>
    <property type="evidence" value="ECO:0007669"/>
    <property type="project" value="TreeGrafter"/>
</dbReference>
<evidence type="ECO:0000256" key="7">
    <source>
        <dbReference type="PIRSR" id="PIRSR601382-2"/>
    </source>
</evidence>
<keyword evidence="7" id="KW-0479">Metal-binding</keyword>
<dbReference type="EC" id="3.2.1.-" evidence="9"/>
<dbReference type="OrthoDB" id="8118055at2759"/>
<dbReference type="InterPro" id="IPR012341">
    <property type="entry name" value="6hp_glycosidase-like_sf"/>
</dbReference>
<keyword evidence="10" id="KW-0472">Membrane</keyword>
<evidence type="ECO:0000256" key="6">
    <source>
        <dbReference type="PIRSR" id="PIRSR601382-1"/>
    </source>
</evidence>
<keyword evidence="7" id="KW-0106">Calcium</keyword>
<feature type="binding site" evidence="7">
    <location>
        <position position="559"/>
    </location>
    <ligand>
        <name>Ca(2+)</name>
        <dbReference type="ChEBI" id="CHEBI:29108"/>
    </ligand>
</feature>
<evidence type="ECO:0000256" key="5">
    <source>
        <dbReference type="ARBA" id="ARBA00023157"/>
    </source>
</evidence>
<feature type="active site" evidence="6">
    <location>
        <position position="473"/>
    </location>
</feature>
<evidence type="ECO:0000256" key="3">
    <source>
        <dbReference type="ARBA" id="ARBA00007658"/>
    </source>
</evidence>
<feature type="active site" evidence="6">
    <location>
        <position position="314"/>
    </location>
</feature>
<feature type="disulfide bond" evidence="8">
    <location>
        <begin position="388"/>
        <end position="417"/>
    </location>
</feature>
<dbReference type="GO" id="GO:0005509">
    <property type="term" value="F:calcium ion binding"/>
    <property type="evidence" value="ECO:0007669"/>
    <property type="project" value="InterPro"/>
</dbReference>
<dbReference type="SUPFAM" id="SSF48225">
    <property type="entry name" value="Seven-hairpin glycosidases"/>
    <property type="match status" value="1"/>
</dbReference>
<evidence type="ECO:0000256" key="9">
    <source>
        <dbReference type="RuleBase" id="RU361193"/>
    </source>
</evidence>
<comment type="cofactor">
    <cofactor evidence="1 7">
        <name>Ca(2+)</name>
        <dbReference type="ChEBI" id="CHEBI:29108"/>
    </cofactor>
</comment>
<evidence type="ECO:0000256" key="1">
    <source>
        <dbReference type="ARBA" id="ARBA00001913"/>
    </source>
</evidence>
<evidence type="ECO:0000256" key="8">
    <source>
        <dbReference type="PIRSR" id="PIRSR601382-3"/>
    </source>
</evidence>
<dbReference type="UniPathway" id="UPA00378"/>
<protein>
    <recommendedName>
        <fullName evidence="9">alpha-1,2-Mannosidase</fullName>
        <ecNumber evidence="9">3.2.1.-</ecNumber>
    </recommendedName>
</protein>
<keyword evidence="9" id="KW-0326">Glycosidase</keyword>
<dbReference type="GO" id="GO:0036503">
    <property type="term" value="P:ERAD pathway"/>
    <property type="evidence" value="ECO:0007669"/>
    <property type="project" value="UniProtKB-ARBA"/>
</dbReference>
<dbReference type="Gene3D" id="1.50.10.10">
    <property type="match status" value="1"/>
</dbReference>
<dbReference type="Pfam" id="PF01532">
    <property type="entry name" value="Glyco_hydro_47"/>
    <property type="match status" value="1"/>
</dbReference>
<dbReference type="InterPro" id="IPR036026">
    <property type="entry name" value="Seven-hairpin_glycosidases"/>
</dbReference>
<proteinExistence type="inferred from homology"/>
<dbReference type="PANTHER" id="PTHR11742:SF103">
    <property type="entry name" value="ENDOPLASMIC RETICULUM MANNOSIDASE MNL2-RELATED"/>
    <property type="match status" value="1"/>
</dbReference>